<dbReference type="InParanoid" id="A0A674E0Q7"/>
<dbReference type="Proteomes" id="UP000472277">
    <property type="component" value="Chromosome 8"/>
</dbReference>
<organism evidence="10 11">
    <name type="scientific">Salmo trutta</name>
    <name type="common">Brown trout</name>
    <dbReference type="NCBI Taxonomy" id="8032"/>
    <lineage>
        <taxon>Eukaryota</taxon>
        <taxon>Metazoa</taxon>
        <taxon>Chordata</taxon>
        <taxon>Craniata</taxon>
        <taxon>Vertebrata</taxon>
        <taxon>Euteleostomi</taxon>
        <taxon>Actinopterygii</taxon>
        <taxon>Neopterygii</taxon>
        <taxon>Teleostei</taxon>
        <taxon>Protacanthopterygii</taxon>
        <taxon>Salmoniformes</taxon>
        <taxon>Salmonidae</taxon>
        <taxon>Salmoninae</taxon>
        <taxon>Salmo</taxon>
    </lineage>
</organism>
<feature type="signal peptide" evidence="8">
    <location>
        <begin position="1"/>
        <end position="25"/>
    </location>
</feature>
<evidence type="ECO:0000256" key="8">
    <source>
        <dbReference type="SAM" id="SignalP"/>
    </source>
</evidence>
<dbReference type="InterPro" id="IPR013106">
    <property type="entry name" value="Ig_V-set"/>
</dbReference>
<evidence type="ECO:0000256" key="3">
    <source>
        <dbReference type="ARBA" id="ARBA00022729"/>
    </source>
</evidence>
<evidence type="ECO:0000256" key="4">
    <source>
        <dbReference type="ARBA" id="ARBA00022859"/>
    </source>
</evidence>
<keyword evidence="3 8" id="KW-0732">Signal</keyword>
<dbReference type="InterPro" id="IPR003599">
    <property type="entry name" value="Ig_sub"/>
</dbReference>
<evidence type="ECO:0000313" key="10">
    <source>
        <dbReference type="Ensembl" id="ENSSTUP00000101608.1"/>
    </source>
</evidence>
<name>A0A674E0Q7_SALTR</name>
<dbReference type="InterPro" id="IPR036179">
    <property type="entry name" value="Ig-like_dom_sf"/>
</dbReference>
<proteinExistence type="predicted"/>
<dbReference type="InterPro" id="IPR013783">
    <property type="entry name" value="Ig-like_fold"/>
</dbReference>
<dbReference type="GO" id="GO:0009617">
    <property type="term" value="P:response to bacterium"/>
    <property type="evidence" value="ECO:0007669"/>
    <property type="project" value="TreeGrafter"/>
</dbReference>
<evidence type="ECO:0000256" key="7">
    <source>
        <dbReference type="ARBA" id="ARBA00023180"/>
    </source>
</evidence>
<sequence length="147" mass="16674">MLHFFINFLLCVSGLVSVLVSQSQTMVVRTGDTITLQCSNVTTAVGHTAWFKQVNGSEPVCISSMYVFNSTLDRHNGFQRSHFEMFNSTTIFLKITKVKIAECGLYFCGLYPYSHMFFVNATVLKIHHKFSALKKRYTSLLLLIAML</sequence>
<dbReference type="AlphaFoldDB" id="A0A674E0Q7"/>
<dbReference type="OMA" id="SHHIYST"/>
<feature type="domain" description="Immunoglobulin" evidence="9">
    <location>
        <begin position="23"/>
        <end position="127"/>
    </location>
</feature>
<dbReference type="PANTHER" id="PTHR19433:SF111">
    <property type="entry name" value="T CELL RECEPTOR ALPHA VARIABLE 4"/>
    <property type="match status" value="1"/>
</dbReference>
<evidence type="ECO:0000259" key="9">
    <source>
        <dbReference type="SMART" id="SM00409"/>
    </source>
</evidence>
<protein>
    <recommendedName>
        <fullName evidence="9">Immunoglobulin domain-containing protein</fullName>
    </recommendedName>
</protein>
<evidence type="ECO:0000256" key="1">
    <source>
        <dbReference type="ARBA" id="ARBA00004236"/>
    </source>
</evidence>
<keyword evidence="4" id="KW-0391">Immunity</keyword>
<dbReference type="Pfam" id="PF07686">
    <property type="entry name" value="V-set"/>
    <property type="match status" value="1"/>
</dbReference>
<keyword evidence="7" id="KW-0325">Glycoprotein</keyword>
<keyword evidence="5" id="KW-0472">Membrane</keyword>
<keyword evidence="6" id="KW-1015">Disulfide bond</keyword>
<evidence type="ECO:0000256" key="2">
    <source>
        <dbReference type="ARBA" id="ARBA00022475"/>
    </source>
</evidence>
<dbReference type="GO" id="GO:0002376">
    <property type="term" value="P:immune system process"/>
    <property type="evidence" value="ECO:0007669"/>
    <property type="project" value="UniProtKB-KW"/>
</dbReference>
<dbReference type="SMART" id="SM00409">
    <property type="entry name" value="IG"/>
    <property type="match status" value="1"/>
</dbReference>
<evidence type="ECO:0000256" key="5">
    <source>
        <dbReference type="ARBA" id="ARBA00023136"/>
    </source>
</evidence>
<comment type="subcellular location">
    <subcellularLocation>
        <location evidence="1">Cell membrane</location>
    </subcellularLocation>
</comment>
<dbReference type="GeneTree" id="ENSGT00990000204231"/>
<evidence type="ECO:0000256" key="6">
    <source>
        <dbReference type="ARBA" id="ARBA00023157"/>
    </source>
</evidence>
<evidence type="ECO:0000313" key="11">
    <source>
        <dbReference type="Proteomes" id="UP000472277"/>
    </source>
</evidence>
<reference evidence="10" key="2">
    <citation type="submission" date="2025-09" db="UniProtKB">
        <authorList>
            <consortium name="Ensembl"/>
        </authorList>
    </citation>
    <scope>IDENTIFICATION</scope>
</reference>
<dbReference type="SUPFAM" id="SSF48726">
    <property type="entry name" value="Immunoglobulin"/>
    <property type="match status" value="1"/>
</dbReference>
<dbReference type="PANTHER" id="PTHR19433">
    <property type="entry name" value="T-CELL RECEPTOR ALPHA CHAIN V REGION-RELATED"/>
    <property type="match status" value="1"/>
</dbReference>
<reference evidence="10" key="1">
    <citation type="submission" date="2025-08" db="UniProtKB">
        <authorList>
            <consortium name="Ensembl"/>
        </authorList>
    </citation>
    <scope>IDENTIFICATION</scope>
</reference>
<dbReference type="GO" id="GO:0005886">
    <property type="term" value="C:plasma membrane"/>
    <property type="evidence" value="ECO:0007669"/>
    <property type="project" value="UniProtKB-SubCell"/>
</dbReference>
<keyword evidence="11" id="KW-1185">Reference proteome</keyword>
<accession>A0A674E0Q7</accession>
<keyword evidence="2" id="KW-1003">Cell membrane</keyword>
<dbReference type="InterPro" id="IPR052051">
    <property type="entry name" value="TCR_complex_component"/>
</dbReference>
<dbReference type="FunCoup" id="A0A674E0Q7">
    <property type="interactions" value="52"/>
</dbReference>
<dbReference type="Gene3D" id="2.60.40.10">
    <property type="entry name" value="Immunoglobulins"/>
    <property type="match status" value="1"/>
</dbReference>
<feature type="chain" id="PRO_5025683066" description="Immunoglobulin domain-containing protein" evidence="8">
    <location>
        <begin position="26"/>
        <end position="147"/>
    </location>
</feature>
<dbReference type="Ensembl" id="ENSSTUT00000108982.1">
    <property type="protein sequence ID" value="ENSSTUP00000101608.1"/>
    <property type="gene ID" value="ENSSTUG00000045452.1"/>
</dbReference>